<dbReference type="Proteomes" id="UP001295794">
    <property type="component" value="Unassembled WGS sequence"/>
</dbReference>
<protein>
    <recommendedName>
        <fullName evidence="4">USP domain-containing protein</fullName>
    </recommendedName>
</protein>
<evidence type="ECO:0000313" key="3">
    <source>
        <dbReference type="Proteomes" id="UP001295794"/>
    </source>
</evidence>
<keyword evidence="3" id="KW-1185">Reference proteome</keyword>
<dbReference type="EMBL" id="CAVNYO010000440">
    <property type="protein sequence ID" value="CAK5280798.1"/>
    <property type="molecule type" value="Genomic_DNA"/>
</dbReference>
<accession>A0AAD2HRI5</accession>
<organism evidence="2 3">
    <name type="scientific">Mycena citricolor</name>
    <dbReference type="NCBI Taxonomy" id="2018698"/>
    <lineage>
        <taxon>Eukaryota</taxon>
        <taxon>Fungi</taxon>
        <taxon>Dikarya</taxon>
        <taxon>Basidiomycota</taxon>
        <taxon>Agaricomycotina</taxon>
        <taxon>Agaricomycetes</taxon>
        <taxon>Agaricomycetidae</taxon>
        <taxon>Agaricales</taxon>
        <taxon>Marasmiineae</taxon>
        <taxon>Mycenaceae</taxon>
        <taxon>Mycena</taxon>
    </lineage>
</organism>
<evidence type="ECO:0008006" key="4">
    <source>
        <dbReference type="Google" id="ProtNLM"/>
    </source>
</evidence>
<name>A0AAD2HRI5_9AGAR</name>
<evidence type="ECO:0000256" key="1">
    <source>
        <dbReference type="SAM" id="MobiDB-lite"/>
    </source>
</evidence>
<dbReference type="AlphaFoldDB" id="A0AAD2HRI5"/>
<feature type="compositionally biased region" description="Low complexity" evidence="1">
    <location>
        <begin position="355"/>
        <end position="369"/>
    </location>
</feature>
<feature type="compositionally biased region" description="Basic and acidic residues" evidence="1">
    <location>
        <begin position="333"/>
        <end position="343"/>
    </location>
</feature>
<feature type="region of interest" description="Disordered" evidence="1">
    <location>
        <begin position="325"/>
        <end position="381"/>
    </location>
</feature>
<reference evidence="2" key="1">
    <citation type="submission" date="2023-11" db="EMBL/GenBank/DDBJ databases">
        <authorList>
            <person name="De Vega J J."/>
            <person name="De Vega J J."/>
        </authorList>
    </citation>
    <scope>NUCLEOTIDE SEQUENCE</scope>
</reference>
<comment type="caution">
    <text evidence="2">The sequence shown here is derived from an EMBL/GenBank/DDBJ whole genome shotgun (WGS) entry which is preliminary data.</text>
</comment>
<evidence type="ECO:0000313" key="2">
    <source>
        <dbReference type="EMBL" id="CAK5280798.1"/>
    </source>
</evidence>
<gene>
    <name evidence="2" type="ORF">MYCIT1_LOCUS31439</name>
</gene>
<proteinExistence type="predicted"/>
<sequence>MEAYARAFMSLSTGSRHDLMRRIQVLAGGTGLEQLFTHFSAPLKSFEDCLKAGQSAAFTSMETNWAIGHWRPGDGFCARTKAVLTNVFQAEIPPTVQHYFGITHRPHWTCASGHSQTAPAITVPEAIVYGPDLVHLNHVHPEQESPTLEQLLTFMVPRRSGKSVPLHRSPNLTCARSSCKLPSSVTSVTTHYPLFLRVRPLYDSATSADVQIPRDVSWSREMRIQDIEYQLVAVVKFIPGVDGNLGHYTAKLRVKNKTYLYDDTKDGGRLHYLGALDVLEQHDDQVSYLLFTRQTKSFLRTWNLEELEHNSQLIRIPSPVPVMVIPDTPDAPPHAELDAKGEDYPEPPSKISAMSLSPPRLKSPSPDLSQNSSIPESEVTMDLHCEGCQTKMADTRGNEPHVHTQP</sequence>